<dbReference type="GO" id="GO:0016787">
    <property type="term" value="F:hydrolase activity"/>
    <property type="evidence" value="ECO:0007669"/>
    <property type="project" value="UniProtKB-KW"/>
</dbReference>
<comment type="caution">
    <text evidence="3">The sequence shown here is derived from an EMBL/GenBank/DDBJ whole genome shotgun (WGS) entry which is preliminary data.</text>
</comment>
<evidence type="ECO:0000259" key="2">
    <source>
        <dbReference type="Pfam" id="PF12697"/>
    </source>
</evidence>
<feature type="domain" description="AB hydrolase-1" evidence="2">
    <location>
        <begin position="46"/>
        <end position="103"/>
    </location>
</feature>
<dbReference type="InterPro" id="IPR029058">
    <property type="entry name" value="AB_hydrolase_fold"/>
</dbReference>
<dbReference type="EMBL" id="JBEPCU010000543">
    <property type="protein sequence ID" value="MER6980398.1"/>
    <property type="molecule type" value="Genomic_DNA"/>
</dbReference>
<keyword evidence="3" id="KW-0378">Hydrolase</keyword>
<reference evidence="3 4" key="1">
    <citation type="submission" date="2024-06" db="EMBL/GenBank/DDBJ databases">
        <title>The Natural Products Discovery Center: Release of the First 8490 Sequenced Strains for Exploring Actinobacteria Biosynthetic Diversity.</title>
        <authorList>
            <person name="Kalkreuter E."/>
            <person name="Kautsar S.A."/>
            <person name="Yang D."/>
            <person name="Bader C.D."/>
            <person name="Teijaro C.N."/>
            <person name="Fluegel L."/>
            <person name="Davis C.M."/>
            <person name="Simpson J.R."/>
            <person name="Lauterbach L."/>
            <person name="Steele A.D."/>
            <person name="Gui C."/>
            <person name="Meng S."/>
            <person name="Li G."/>
            <person name="Viehrig K."/>
            <person name="Ye F."/>
            <person name="Su P."/>
            <person name="Kiefer A.F."/>
            <person name="Nichols A."/>
            <person name="Cepeda A.J."/>
            <person name="Yan W."/>
            <person name="Fan B."/>
            <person name="Jiang Y."/>
            <person name="Adhikari A."/>
            <person name="Zheng C.-J."/>
            <person name="Schuster L."/>
            <person name="Cowan T.M."/>
            <person name="Smanski M.J."/>
            <person name="Chevrette M.G."/>
            <person name="De Carvalho L.P.S."/>
            <person name="Shen B."/>
        </authorList>
    </citation>
    <scope>NUCLEOTIDE SEQUENCE [LARGE SCALE GENOMIC DNA]</scope>
    <source>
        <strain evidence="3 4">NPDC000634</strain>
    </source>
</reference>
<dbReference type="Pfam" id="PF12697">
    <property type="entry name" value="Abhydrolase_6"/>
    <property type="match status" value="1"/>
</dbReference>
<dbReference type="SUPFAM" id="SSF53474">
    <property type="entry name" value="alpha/beta-Hydrolases"/>
    <property type="match status" value="1"/>
</dbReference>
<protein>
    <submittedName>
        <fullName evidence="3">Alpha/beta hydrolase</fullName>
    </submittedName>
</protein>
<evidence type="ECO:0000256" key="1">
    <source>
        <dbReference type="SAM" id="MobiDB-lite"/>
    </source>
</evidence>
<name>A0ABV1W877_9ACTN</name>
<feature type="non-terminal residue" evidence="3">
    <location>
        <position position="122"/>
    </location>
</feature>
<evidence type="ECO:0000313" key="3">
    <source>
        <dbReference type="EMBL" id="MER6980398.1"/>
    </source>
</evidence>
<sequence>MFRRPYGGTVTRVGRDLHWTRAGRGEATVVPEAGIADSSSVSGLVFDSLADFTQVVACDRAGDGSSGGPAEASADEALRDLDRVLHEAGAGRRLVLVGHSWSGCSPAGRPHGERGPPRPVAN</sequence>
<gene>
    <name evidence="3" type="ORF">ABT317_26360</name>
</gene>
<dbReference type="Proteomes" id="UP001458415">
    <property type="component" value="Unassembled WGS sequence"/>
</dbReference>
<keyword evidence="4" id="KW-1185">Reference proteome</keyword>
<feature type="region of interest" description="Disordered" evidence="1">
    <location>
        <begin position="102"/>
        <end position="122"/>
    </location>
</feature>
<proteinExistence type="predicted"/>
<evidence type="ECO:0000313" key="4">
    <source>
        <dbReference type="Proteomes" id="UP001458415"/>
    </source>
</evidence>
<dbReference type="InterPro" id="IPR000073">
    <property type="entry name" value="AB_hydrolase_1"/>
</dbReference>
<dbReference type="Gene3D" id="3.40.50.1820">
    <property type="entry name" value="alpha/beta hydrolase"/>
    <property type="match status" value="1"/>
</dbReference>
<organism evidence="3 4">
    <name type="scientific">Streptomyces carpinensis</name>
    <dbReference type="NCBI Taxonomy" id="66369"/>
    <lineage>
        <taxon>Bacteria</taxon>
        <taxon>Bacillati</taxon>
        <taxon>Actinomycetota</taxon>
        <taxon>Actinomycetes</taxon>
        <taxon>Kitasatosporales</taxon>
        <taxon>Streptomycetaceae</taxon>
        <taxon>Streptomyces</taxon>
    </lineage>
</organism>
<accession>A0ABV1W877</accession>